<organism evidence="2 3">
    <name type="scientific">Phenylobacterium kunshanense</name>
    <dbReference type="NCBI Taxonomy" id="1445034"/>
    <lineage>
        <taxon>Bacteria</taxon>
        <taxon>Pseudomonadati</taxon>
        <taxon>Pseudomonadota</taxon>
        <taxon>Alphaproteobacteria</taxon>
        <taxon>Caulobacterales</taxon>
        <taxon>Caulobacteraceae</taxon>
        <taxon>Phenylobacterium</taxon>
    </lineage>
</organism>
<feature type="compositionally biased region" description="Pro residues" evidence="1">
    <location>
        <begin position="114"/>
        <end position="127"/>
    </location>
</feature>
<proteinExistence type="predicted"/>
<dbReference type="SUPFAM" id="SSF103515">
    <property type="entry name" value="Autotransporter"/>
    <property type="match status" value="1"/>
</dbReference>
<feature type="region of interest" description="Disordered" evidence="1">
    <location>
        <begin position="26"/>
        <end position="132"/>
    </location>
</feature>
<dbReference type="InterPro" id="IPR036709">
    <property type="entry name" value="Autotransporte_beta_dom_sf"/>
</dbReference>
<dbReference type="GO" id="GO:0006878">
    <property type="term" value="P:intracellular copper ion homeostasis"/>
    <property type="evidence" value="ECO:0007669"/>
    <property type="project" value="InterPro"/>
</dbReference>
<accession>A0A328B6H7</accession>
<dbReference type="Pfam" id="PF05275">
    <property type="entry name" value="CopB"/>
    <property type="match status" value="1"/>
</dbReference>
<protein>
    <submittedName>
        <fullName evidence="2">Copper resistance protein CopB</fullName>
    </submittedName>
</protein>
<dbReference type="EMBL" id="QFYS01000011">
    <property type="protein sequence ID" value="RAK62489.1"/>
    <property type="molecule type" value="Genomic_DNA"/>
</dbReference>
<name>A0A328B6H7_9CAUL</name>
<evidence type="ECO:0000256" key="1">
    <source>
        <dbReference type="SAM" id="MobiDB-lite"/>
    </source>
</evidence>
<dbReference type="Proteomes" id="UP000249524">
    <property type="component" value="Unassembled WGS sequence"/>
</dbReference>
<reference evidence="2 3" key="1">
    <citation type="submission" date="2018-05" db="EMBL/GenBank/DDBJ databases">
        <authorList>
            <person name="Lanie J.A."/>
            <person name="Ng W.-L."/>
            <person name="Kazmierczak K.M."/>
            <person name="Andrzejewski T.M."/>
            <person name="Davidsen T.M."/>
            <person name="Wayne K.J."/>
            <person name="Tettelin H."/>
            <person name="Glass J.I."/>
            <person name="Rusch D."/>
            <person name="Podicherti R."/>
            <person name="Tsui H.-C.T."/>
            <person name="Winkler M.E."/>
        </authorList>
    </citation>
    <scope>NUCLEOTIDE SEQUENCE [LARGE SCALE GENOMIC DNA]</scope>
    <source>
        <strain evidence="2 3">BUT-10</strain>
    </source>
</reference>
<dbReference type="GO" id="GO:0005507">
    <property type="term" value="F:copper ion binding"/>
    <property type="evidence" value="ECO:0007669"/>
    <property type="project" value="InterPro"/>
</dbReference>
<evidence type="ECO:0000313" key="2">
    <source>
        <dbReference type="EMBL" id="RAK62489.1"/>
    </source>
</evidence>
<feature type="compositionally biased region" description="Low complexity" evidence="1">
    <location>
        <begin position="99"/>
        <end position="113"/>
    </location>
</feature>
<gene>
    <name evidence="2" type="ORF">DJ019_18905</name>
</gene>
<keyword evidence="3" id="KW-1185">Reference proteome</keyword>
<dbReference type="InterPro" id="IPR007939">
    <property type="entry name" value="Cu-R_B_prcur"/>
</dbReference>
<dbReference type="OrthoDB" id="9778934at2"/>
<dbReference type="Gene3D" id="2.40.128.130">
    <property type="entry name" value="Autotransporter beta-domain"/>
    <property type="match status" value="1"/>
</dbReference>
<evidence type="ECO:0000313" key="3">
    <source>
        <dbReference type="Proteomes" id="UP000249524"/>
    </source>
</evidence>
<comment type="caution">
    <text evidence="2">The sequence shown here is derived from an EMBL/GenBank/DDBJ whole genome shotgun (WGS) entry which is preliminary data.</text>
</comment>
<dbReference type="GO" id="GO:0009279">
    <property type="term" value="C:cell outer membrane"/>
    <property type="evidence" value="ECO:0007669"/>
    <property type="project" value="InterPro"/>
</dbReference>
<sequence>MTALASPVLALGLLAAAFPEIGEAAAQDPHAHHHAPPAEAPPVEAPKPAATDPHAGHAMPPATAPDPHAGHVMPATPAPDPHAGHRMAPAAPPADPHAGHAMPADPHAGHGAPPTGPVGGEPPPPVPTDHAADQIFSPTAMAAARDQLRREHGEMSWATGMLETAEYRPSGDGDGYAWEGRFSYGGDVNRLVLRSEGEGASGDLESAELQVLGSRAIGPYFNLQAGVRQDVEPRPRRTYATVGLEGLAPYWFEVGAAAFLSEKGDLSARFEASYDLRLTQRLILEPRAEADVAFSDDPAVGVGSGVSKLELGLRLRYAITPEFAPYVGVNWDRKLGDTADLARAAGEHASDTRFVVGLRAWF</sequence>
<dbReference type="RefSeq" id="WP_111277978.1">
    <property type="nucleotide sequence ID" value="NZ_QFYS01000011.1"/>
</dbReference>
<dbReference type="AlphaFoldDB" id="A0A328B6H7"/>